<sequence>MPRIICCEFEGFQMDTLQRIVSRRFTDISQKKQSKRLKDEDFFNDDEHEKLPNTMAFASPLHSFPSSQHGSIDYSIKKPSTEAPARPPPPIIPTRLEQGSISLNDIDKKFADNVLKQEGQFKRMTTALKEKLPTEKLNLNFLGNKNTQKLNNDEEMVPHLFGVDECKQTSMSKFKNQARVMDVHKINMHRKKCSFEGKGLLAHDEVQLAAECD</sequence>
<dbReference type="WBParaSite" id="ACRNAN_scaffold10658.g21115.t1">
    <property type="protein sequence ID" value="ACRNAN_scaffold10658.g21115.t1"/>
    <property type="gene ID" value="ACRNAN_scaffold10658.g21115"/>
</dbReference>
<evidence type="ECO:0000313" key="3">
    <source>
        <dbReference type="WBParaSite" id="ACRNAN_scaffold10658.g21115.t1"/>
    </source>
</evidence>
<dbReference type="AlphaFoldDB" id="A0A914CGR7"/>
<reference evidence="3" key="1">
    <citation type="submission" date="2022-11" db="UniProtKB">
        <authorList>
            <consortium name="WormBaseParasite"/>
        </authorList>
    </citation>
    <scope>IDENTIFICATION</scope>
</reference>
<organism evidence="2 3">
    <name type="scientific">Acrobeloides nanus</name>
    <dbReference type="NCBI Taxonomy" id="290746"/>
    <lineage>
        <taxon>Eukaryota</taxon>
        <taxon>Metazoa</taxon>
        <taxon>Ecdysozoa</taxon>
        <taxon>Nematoda</taxon>
        <taxon>Chromadorea</taxon>
        <taxon>Rhabditida</taxon>
        <taxon>Tylenchina</taxon>
        <taxon>Cephalobomorpha</taxon>
        <taxon>Cephaloboidea</taxon>
        <taxon>Cephalobidae</taxon>
        <taxon>Acrobeloides</taxon>
    </lineage>
</organism>
<evidence type="ECO:0000256" key="1">
    <source>
        <dbReference type="SAM" id="MobiDB-lite"/>
    </source>
</evidence>
<accession>A0A914CGR7</accession>
<protein>
    <submittedName>
        <fullName evidence="3">Uncharacterized protein</fullName>
    </submittedName>
</protein>
<dbReference type="Proteomes" id="UP000887540">
    <property type="component" value="Unplaced"/>
</dbReference>
<keyword evidence="2" id="KW-1185">Reference proteome</keyword>
<feature type="region of interest" description="Disordered" evidence="1">
    <location>
        <begin position="68"/>
        <end position="96"/>
    </location>
</feature>
<proteinExistence type="predicted"/>
<evidence type="ECO:0000313" key="2">
    <source>
        <dbReference type="Proteomes" id="UP000887540"/>
    </source>
</evidence>
<name>A0A914CGR7_9BILA</name>